<evidence type="ECO:0000313" key="4">
    <source>
        <dbReference type="EMBL" id="GIG42518.1"/>
    </source>
</evidence>
<dbReference type="Gene3D" id="3.90.180.10">
    <property type="entry name" value="Medium-chain alcohol dehydrogenases, catalytic domain"/>
    <property type="match status" value="1"/>
</dbReference>
<dbReference type="InterPro" id="IPR036291">
    <property type="entry name" value="NAD(P)-bd_dom_sf"/>
</dbReference>
<dbReference type="PANTHER" id="PTHR48106:SF18">
    <property type="entry name" value="QUINONE OXIDOREDUCTASE PIG3"/>
    <property type="match status" value="1"/>
</dbReference>
<keyword evidence="2" id="KW-0560">Oxidoreductase</keyword>
<evidence type="ECO:0000256" key="1">
    <source>
        <dbReference type="ARBA" id="ARBA00022857"/>
    </source>
</evidence>
<dbReference type="GO" id="GO:0016651">
    <property type="term" value="F:oxidoreductase activity, acting on NAD(P)H"/>
    <property type="evidence" value="ECO:0007669"/>
    <property type="project" value="TreeGrafter"/>
</dbReference>
<evidence type="ECO:0000313" key="5">
    <source>
        <dbReference type="Proteomes" id="UP000660611"/>
    </source>
</evidence>
<comment type="caution">
    <text evidence="4">The sequence shown here is derived from an EMBL/GenBank/DDBJ whole genome shotgun (WGS) entry which is preliminary data.</text>
</comment>
<dbReference type="Gene3D" id="3.40.50.720">
    <property type="entry name" value="NAD(P)-binding Rossmann-like Domain"/>
    <property type="match status" value="1"/>
</dbReference>
<dbReference type="SMART" id="SM00829">
    <property type="entry name" value="PKS_ER"/>
    <property type="match status" value="1"/>
</dbReference>
<sequence length="322" mass="31892">MRALRQATLAGPDDLHLVTDVPVPAPGPGEILVRVTAAGVNFADVMQGHGTYGGGPRAPYLAGFEAAGEVVALGDGVAGPPVGARVVGAGPGAFAEYVAMPAVSAVRVPPGWADEQALGLVLNWATALAALKPLGRVGAGETVVIHAAAGGVGQAAVRLAKHYGATVIGAAAREKHGVVRALGADHVLDRADIAAGVLELTAGAGADLVLESAGGSAFAAGLAATRRVTGRVVVYGLASGEAAVTNADLVFRYPIQLIGLHIGVLAQSAPHVFAWLTGELRALIAAGVYPPGAPAVHDLADGPKVLAQLAAGSTTGKLALRP</sequence>
<keyword evidence="1" id="KW-0521">NADP</keyword>
<organism evidence="4 5">
    <name type="scientific">Dactylosporangium siamense</name>
    <dbReference type="NCBI Taxonomy" id="685454"/>
    <lineage>
        <taxon>Bacteria</taxon>
        <taxon>Bacillati</taxon>
        <taxon>Actinomycetota</taxon>
        <taxon>Actinomycetes</taxon>
        <taxon>Micromonosporales</taxon>
        <taxon>Micromonosporaceae</taxon>
        <taxon>Dactylosporangium</taxon>
    </lineage>
</organism>
<dbReference type="Pfam" id="PF08240">
    <property type="entry name" value="ADH_N"/>
    <property type="match status" value="1"/>
</dbReference>
<proteinExistence type="predicted"/>
<feature type="domain" description="Enoyl reductase (ER)" evidence="3">
    <location>
        <begin position="11"/>
        <end position="320"/>
    </location>
</feature>
<dbReference type="EMBL" id="BONQ01000014">
    <property type="protein sequence ID" value="GIG42518.1"/>
    <property type="molecule type" value="Genomic_DNA"/>
</dbReference>
<dbReference type="InterPro" id="IPR013154">
    <property type="entry name" value="ADH-like_N"/>
</dbReference>
<accession>A0A919PHV8</accession>
<gene>
    <name evidence="4" type="primary">qor_2</name>
    <name evidence="4" type="ORF">Dsi01nite_005590</name>
</gene>
<dbReference type="SUPFAM" id="SSF51735">
    <property type="entry name" value="NAD(P)-binding Rossmann-fold domains"/>
    <property type="match status" value="1"/>
</dbReference>
<evidence type="ECO:0000256" key="2">
    <source>
        <dbReference type="ARBA" id="ARBA00023002"/>
    </source>
</evidence>
<keyword evidence="5" id="KW-1185">Reference proteome</keyword>
<dbReference type="InterPro" id="IPR013149">
    <property type="entry name" value="ADH-like_C"/>
</dbReference>
<dbReference type="Proteomes" id="UP000660611">
    <property type="component" value="Unassembled WGS sequence"/>
</dbReference>
<name>A0A919PHV8_9ACTN</name>
<reference evidence="4" key="1">
    <citation type="submission" date="2021-01" db="EMBL/GenBank/DDBJ databases">
        <title>Whole genome shotgun sequence of Dactylosporangium siamense NBRC 106093.</title>
        <authorList>
            <person name="Komaki H."/>
            <person name="Tamura T."/>
        </authorList>
    </citation>
    <scope>NUCLEOTIDE SEQUENCE</scope>
    <source>
        <strain evidence="4">NBRC 106093</strain>
    </source>
</reference>
<dbReference type="GO" id="GO:0070402">
    <property type="term" value="F:NADPH binding"/>
    <property type="evidence" value="ECO:0007669"/>
    <property type="project" value="TreeGrafter"/>
</dbReference>
<dbReference type="AlphaFoldDB" id="A0A919PHV8"/>
<dbReference type="Pfam" id="PF00107">
    <property type="entry name" value="ADH_zinc_N"/>
    <property type="match status" value="1"/>
</dbReference>
<protein>
    <submittedName>
        <fullName evidence="4">NADPH:quinone reductase</fullName>
    </submittedName>
</protein>
<dbReference type="InterPro" id="IPR020843">
    <property type="entry name" value="ER"/>
</dbReference>
<dbReference type="SUPFAM" id="SSF50129">
    <property type="entry name" value="GroES-like"/>
    <property type="match status" value="1"/>
</dbReference>
<dbReference type="PANTHER" id="PTHR48106">
    <property type="entry name" value="QUINONE OXIDOREDUCTASE PIG3-RELATED"/>
    <property type="match status" value="1"/>
</dbReference>
<dbReference type="InterPro" id="IPR011032">
    <property type="entry name" value="GroES-like_sf"/>
</dbReference>
<evidence type="ECO:0000259" key="3">
    <source>
        <dbReference type="SMART" id="SM00829"/>
    </source>
</evidence>